<dbReference type="InterPro" id="IPR036465">
    <property type="entry name" value="vWFA_dom_sf"/>
</dbReference>
<organism evidence="2 3">
    <name type="scientific">Shimia haliotis</name>
    <dbReference type="NCBI Taxonomy" id="1280847"/>
    <lineage>
        <taxon>Bacteria</taxon>
        <taxon>Pseudomonadati</taxon>
        <taxon>Pseudomonadota</taxon>
        <taxon>Alphaproteobacteria</taxon>
        <taxon>Rhodobacterales</taxon>
        <taxon>Roseobacteraceae</taxon>
    </lineage>
</organism>
<keyword evidence="3" id="KW-1185">Reference proteome</keyword>
<gene>
    <name evidence="2" type="ORF">SAMN04488036_10753</name>
</gene>
<evidence type="ECO:0000313" key="3">
    <source>
        <dbReference type="Proteomes" id="UP000198851"/>
    </source>
</evidence>
<dbReference type="Gene3D" id="3.40.50.410">
    <property type="entry name" value="von Willebrand factor, type A domain"/>
    <property type="match status" value="1"/>
</dbReference>
<dbReference type="OrthoDB" id="9792179at2"/>
<evidence type="ECO:0008006" key="4">
    <source>
        <dbReference type="Google" id="ProtNLM"/>
    </source>
</evidence>
<evidence type="ECO:0000313" key="2">
    <source>
        <dbReference type="EMBL" id="SFL22869.1"/>
    </source>
</evidence>
<dbReference type="Proteomes" id="UP000198851">
    <property type="component" value="Unassembled WGS sequence"/>
</dbReference>
<sequence length="251" mass="26914">MGQHGEHRSLVIRAALVAALTLVLAAPAARTADCRLALLLALDVSSSVDEDEDNLQRLGLAAALTAPNVQAAFLSSPKPVALAVFEWSGINKQDTLLDWTLIETAQTLHQSAARLGLSKRQTSEFPTAIGHAVIFATAQFARAPRCDSYVLDVSGDGANNDGVTAKRVYKLFELDNVIVNGLAIETYGAKAADLSAKPGDIADYYRSELIKGPGAFVEVAKGFEDFERAMRRKLERELGVAILGQLETPRP</sequence>
<accession>A0A1I4FZI2</accession>
<dbReference type="RefSeq" id="WP_093325073.1">
    <property type="nucleotide sequence ID" value="NZ_FOSZ01000007.1"/>
</dbReference>
<protein>
    <recommendedName>
        <fullName evidence="4">VWFA domain-containing protein</fullName>
    </recommendedName>
</protein>
<evidence type="ECO:0000256" key="1">
    <source>
        <dbReference type="SAM" id="SignalP"/>
    </source>
</evidence>
<dbReference type="Pfam" id="PF06707">
    <property type="entry name" value="DUF1194"/>
    <property type="match status" value="1"/>
</dbReference>
<feature type="signal peptide" evidence="1">
    <location>
        <begin position="1"/>
        <end position="25"/>
    </location>
</feature>
<dbReference type="SUPFAM" id="SSF53300">
    <property type="entry name" value="vWA-like"/>
    <property type="match status" value="1"/>
</dbReference>
<proteinExistence type="predicted"/>
<name>A0A1I4FZI2_9RHOB</name>
<dbReference type="AlphaFoldDB" id="A0A1I4FZI2"/>
<dbReference type="InterPro" id="IPR010607">
    <property type="entry name" value="DUF1194"/>
</dbReference>
<keyword evidence="1" id="KW-0732">Signal</keyword>
<feature type="chain" id="PRO_5011670529" description="VWFA domain-containing protein" evidence="1">
    <location>
        <begin position="26"/>
        <end position="251"/>
    </location>
</feature>
<dbReference type="STRING" id="1280847.SAMN04488036_10753"/>
<reference evidence="3" key="1">
    <citation type="submission" date="2016-10" db="EMBL/GenBank/DDBJ databases">
        <authorList>
            <person name="Varghese N."/>
            <person name="Submissions S."/>
        </authorList>
    </citation>
    <scope>NUCLEOTIDE SEQUENCE [LARGE SCALE GENOMIC DNA]</scope>
    <source>
        <strain evidence="3">DSM 28453</strain>
    </source>
</reference>
<dbReference type="EMBL" id="FOSZ01000007">
    <property type="protein sequence ID" value="SFL22869.1"/>
    <property type="molecule type" value="Genomic_DNA"/>
</dbReference>